<protein>
    <submittedName>
        <fullName evidence="1">Uncharacterized protein</fullName>
    </submittedName>
</protein>
<dbReference type="AlphaFoldDB" id="A0A379WCC7"/>
<proteinExistence type="predicted"/>
<sequence length="57" mass="6408">MVVMMLLRQFKNGFTAFKIMAGHDTGIVKLVQHTVYGCQTISSPMSIRRLYKSSALT</sequence>
<accession>A0A379WCC7</accession>
<reference evidence="1 2" key="1">
    <citation type="submission" date="2018-06" db="EMBL/GenBank/DDBJ databases">
        <authorList>
            <consortium name="Pathogen Informatics"/>
            <person name="Doyle S."/>
        </authorList>
    </citation>
    <scope>NUCLEOTIDE SEQUENCE [LARGE SCALE GENOMIC DNA]</scope>
    <source>
        <strain evidence="1 2">NCTC8258</strain>
    </source>
</reference>
<name>A0A379WCC7_SALET</name>
<evidence type="ECO:0000313" key="1">
    <source>
        <dbReference type="EMBL" id="SUH16910.1"/>
    </source>
</evidence>
<dbReference type="EMBL" id="UGXS01000004">
    <property type="protein sequence ID" value="SUH16910.1"/>
    <property type="molecule type" value="Genomic_DNA"/>
</dbReference>
<organism evidence="1 2">
    <name type="scientific">Salmonella enterica I</name>
    <dbReference type="NCBI Taxonomy" id="59201"/>
    <lineage>
        <taxon>Bacteria</taxon>
        <taxon>Pseudomonadati</taxon>
        <taxon>Pseudomonadota</taxon>
        <taxon>Gammaproteobacteria</taxon>
        <taxon>Enterobacterales</taxon>
        <taxon>Enterobacteriaceae</taxon>
        <taxon>Salmonella</taxon>
    </lineage>
</organism>
<gene>
    <name evidence="1" type="ORF">NCTC8258_04681</name>
</gene>
<dbReference type="Proteomes" id="UP000255509">
    <property type="component" value="Unassembled WGS sequence"/>
</dbReference>
<evidence type="ECO:0000313" key="2">
    <source>
        <dbReference type="Proteomes" id="UP000255509"/>
    </source>
</evidence>